<proteinExistence type="predicted"/>
<keyword evidence="1" id="KW-0472">Membrane</keyword>
<gene>
    <name evidence="2" type="ORF">TTHERM_000768553</name>
</gene>
<dbReference type="KEGG" id="tet:TTHERM_000768553"/>
<evidence type="ECO:0000256" key="1">
    <source>
        <dbReference type="SAM" id="Phobius"/>
    </source>
</evidence>
<sequence length="101" mass="12291">MKQKLLMKFHMLFKSNSSFYPVLIILKQKQKKITSIIYVHLQLLSTILISYLFRVQNIKQVLTLLFRIQHTQIITYLQYNYHITNLKYTKLITILRIKYNL</sequence>
<name>W7XIU7_TETTS</name>
<dbReference type="EMBL" id="GG662723">
    <property type="protein sequence ID" value="EWS74931.1"/>
    <property type="molecule type" value="Genomic_DNA"/>
</dbReference>
<feature type="transmembrane region" description="Helical" evidence="1">
    <location>
        <begin position="35"/>
        <end position="53"/>
    </location>
</feature>
<keyword evidence="3" id="KW-1185">Reference proteome</keyword>
<dbReference type="InParanoid" id="W7XIU7"/>
<organism evidence="2 3">
    <name type="scientific">Tetrahymena thermophila (strain SB210)</name>
    <dbReference type="NCBI Taxonomy" id="312017"/>
    <lineage>
        <taxon>Eukaryota</taxon>
        <taxon>Sar</taxon>
        <taxon>Alveolata</taxon>
        <taxon>Ciliophora</taxon>
        <taxon>Intramacronucleata</taxon>
        <taxon>Oligohymenophorea</taxon>
        <taxon>Hymenostomatida</taxon>
        <taxon>Tetrahymenina</taxon>
        <taxon>Tetrahymenidae</taxon>
        <taxon>Tetrahymena</taxon>
    </lineage>
</organism>
<protein>
    <submittedName>
        <fullName evidence="2">Transmembrane protein, putative</fullName>
    </submittedName>
</protein>
<accession>W7XIU7</accession>
<keyword evidence="1 2" id="KW-0812">Transmembrane</keyword>
<dbReference type="AlphaFoldDB" id="W7XIU7"/>
<dbReference type="Proteomes" id="UP000009168">
    <property type="component" value="Unassembled WGS sequence"/>
</dbReference>
<reference evidence="3" key="1">
    <citation type="journal article" date="2006" name="PLoS Biol.">
        <title>Macronuclear genome sequence of the ciliate Tetrahymena thermophila, a model eukaryote.</title>
        <authorList>
            <person name="Eisen J.A."/>
            <person name="Coyne R.S."/>
            <person name="Wu M."/>
            <person name="Wu D."/>
            <person name="Thiagarajan M."/>
            <person name="Wortman J.R."/>
            <person name="Badger J.H."/>
            <person name="Ren Q."/>
            <person name="Amedeo P."/>
            <person name="Jones K.M."/>
            <person name="Tallon L.J."/>
            <person name="Delcher A.L."/>
            <person name="Salzberg S.L."/>
            <person name="Silva J.C."/>
            <person name="Haas B.J."/>
            <person name="Majoros W.H."/>
            <person name="Farzad M."/>
            <person name="Carlton J.M."/>
            <person name="Smith R.K. Jr."/>
            <person name="Garg J."/>
            <person name="Pearlman R.E."/>
            <person name="Karrer K.M."/>
            <person name="Sun L."/>
            <person name="Manning G."/>
            <person name="Elde N.C."/>
            <person name="Turkewitz A.P."/>
            <person name="Asai D.J."/>
            <person name="Wilkes D.E."/>
            <person name="Wang Y."/>
            <person name="Cai H."/>
            <person name="Collins K."/>
            <person name="Stewart B.A."/>
            <person name="Lee S.R."/>
            <person name="Wilamowska K."/>
            <person name="Weinberg Z."/>
            <person name="Ruzzo W.L."/>
            <person name="Wloga D."/>
            <person name="Gaertig J."/>
            <person name="Frankel J."/>
            <person name="Tsao C.-C."/>
            <person name="Gorovsky M.A."/>
            <person name="Keeling P.J."/>
            <person name="Waller R.F."/>
            <person name="Patron N.J."/>
            <person name="Cherry J.M."/>
            <person name="Stover N.A."/>
            <person name="Krieger C.J."/>
            <person name="del Toro C."/>
            <person name="Ryder H.F."/>
            <person name="Williamson S.C."/>
            <person name="Barbeau R.A."/>
            <person name="Hamilton E.P."/>
            <person name="Orias E."/>
        </authorList>
    </citation>
    <scope>NUCLEOTIDE SEQUENCE [LARGE SCALE GENOMIC DNA]</scope>
    <source>
        <strain evidence="3">SB210</strain>
    </source>
</reference>
<dbReference type="RefSeq" id="XP_012652520.1">
    <property type="nucleotide sequence ID" value="XM_012797066.1"/>
</dbReference>
<evidence type="ECO:0000313" key="3">
    <source>
        <dbReference type="Proteomes" id="UP000009168"/>
    </source>
</evidence>
<dbReference type="GeneID" id="24440581"/>
<keyword evidence="1" id="KW-1133">Transmembrane helix</keyword>
<evidence type="ECO:0000313" key="2">
    <source>
        <dbReference type="EMBL" id="EWS74931.1"/>
    </source>
</evidence>